<evidence type="ECO:0000313" key="2">
    <source>
        <dbReference type="WBParaSite" id="SSLN_0000838901-mRNA-1"/>
    </source>
</evidence>
<sequence length="391" mass="43986">LKSELHLGDDEAVICPTIGIADHLGYQHILSISPPAENIVQQLLAPLPRVHSRGLPPRRKAEEGVGQQETEFRTRSQKEETVILTATETMGTQHSLPGSVVRSDAGFEVTKDNKLVHLRQSHQEDMQILVECVLRRIRARHWGSVGALQQAPAVGPLHANRLEKRCPPPSKSSDKVETRWCQLRNVIQSTAFEVLGRARRQNQDWFDDNDADISNLLAEKNPLHKAYMDPRTDTTKAAFLRYRRLVQQRLREMQDAWMIRKAEEIQGSDGTTLLTEKSQILKRWAEPFRSVFNCSSAISGAAIDRLPQVDTNNDLDLPPSLTETIRAVQQISSDEAPTSTPKKAPSNQITEKRENLHAPDNNATEETRWCQLRNVIQSQPSDAHAANTILV</sequence>
<proteinExistence type="predicted"/>
<reference evidence="2" key="1">
    <citation type="submission" date="2016-06" db="UniProtKB">
        <authorList>
            <consortium name="WormBaseParasite"/>
        </authorList>
    </citation>
    <scope>IDENTIFICATION</scope>
</reference>
<organism evidence="2">
    <name type="scientific">Schistocephalus solidus</name>
    <name type="common">Tapeworm</name>
    <dbReference type="NCBI Taxonomy" id="70667"/>
    <lineage>
        <taxon>Eukaryota</taxon>
        <taxon>Metazoa</taxon>
        <taxon>Spiralia</taxon>
        <taxon>Lophotrochozoa</taxon>
        <taxon>Platyhelminthes</taxon>
        <taxon>Cestoda</taxon>
        <taxon>Eucestoda</taxon>
        <taxon>Diphyllobothriidea</taxon>
        <taxon>Diphyllobothriidae</taxon>
        <taxon>Schistocephalus</taxon>
    </lineage>
</organism>
<dbReference type="AlphaFoldDB" id="A0A183SV31"/>
<name>A0A183SV31_SCHSO</name>
<feature type="region of interest" description="Disordered" evidence="1">
    <location>
        <begin position="330"/>
        <end position="363"/>
    </location>
</feature>
<accession>A0A183SV31</accession>
<dbReference type="WBParaSite" id="SSLN_0000838901-mRNA-1">
    <property type="protein sequence ID" value="SSLN_0000838901-mRNA-1"/>
    <property type="gene ID" value="SSLN_0000838901"/>
</dbReference>
<evidence type="ECO:0000256" key="1">
    <source>
        <dbReference type="SAM" id="MobiDB-lite"/>
    </source>
</evidence>
<protein>
    <submittedName>
        <fullName evidence="2">Uncharacterized protein</fullName>
    </submittedName>
</protein>
<feature type="region of interest" description="Disordered" evidence="1">
    <location>
        <begin position="50"/>
        <end position="77"/>
    </location>
</feature>
<feature type="compositionally biased region" description="Polar residues" evidence="1">
    <location>
        <begin position="330"/>
        <end position="349"/>
    </location>
</feature>